<feature type="transmembrane region" description="Helical" evidence="5">
    <location>
        <begin position="38"/>
        <end position="62"/>
    </location>
</feature>
<keyword evidence="8" id="KW-1185">Reference proteome</keyword>
<feature type="transmembrane region" description="Helical" evidence="5">
    <location>
        <begin position="284"/>
        <end position="304"/>
    </location>
</feature>
<name>A0A0J7KRF3_LASNI</name>
<feature type="transmembrane region" description="Helical" evidence="5">
    <location>
        <begin position="69"/>
        <end position="93"/>
    </location>
</feature>
<proteinExistence type="predicted"/>
<dbReference type="STRING" id="67767.A0A0J7KRF3"/>
<feature type="transmembrane region" description="Helical" evidence="5">
    <location>
        <begin position="152"/>
        <end position="170"/>
    </location>
</feature>
<protein>
    <submittedName>
        <fullName evidence="7">Sodium-independent sulfate anion transporter</fullName>
    </submittedName>
</protein>
<dbReference type="Proteomes" id="UP000036403">
    <property type="component" value="Unassembled WGS sequence"/>
</dbReference>
<evidence type="ECO:0000259" key="6">
    <source>
        <dbReference type="Pfam" id="PF00916"/>
    </source>
</evidence>
<organism evidence="7 8">
    <name type="scientific">Lasius niger</name>
    <name type="common">Black garden ant</name>
    <dbReference type="NCBI Taxonomy" id="67767"/>
    <lineage>
        <taxon>Eukaryota</taxon>
        <taxon>Metazoa</taxon>
        <taxon>Ecdysozoa</taxon>
        <taxon>Arthropoda</taxon>
        <taxon>Hexapoda</taxon>
        <taxon>Insecta</taxon>
        <taxon>Pterygota</taxon>
        <taxon>Neoptera</taxon>
        <taxon>Endopterygota</taxon>
        <taxon>Hymenoptera</taxon>
        <taxon>Apocrita</taxon>
        <taxon>Aculeata</taxon>
        <taxon>Formicoidea</taxon>
        <taxon>Formicidae</taxon>
        <taxon>Formicinae</taxon>
        <taxon>Lasius</taxon>
        <taxon>Lasius</taxon>
    </lineage>
</organism>
<evidence type="ECO:0000256" key="5">
    <source>
        <dbReference type="SAM" id="Phobius"/>
    </source>
</evidence>
<dbReference type="PaxDb" id="67767-A0A0J7KRF3"/>
<feature type="transmembrane region" description="Helical" evidence="5">
    <location>
        <begin position="311"/>
        <end position="333"/>
    </location>
</feature>
<keyword evidence="4 5" id="KW-0472">Membrane</keyword>
<accession>A0A0J7KRF3</accession>
<dbReference type="OrthoDB" id="288203at2759"/>
<comment type="caution">
    <text evidence="7">The sequence shown here is derived from an EMBL/GenBank/DDBJ whole genome shotgun (WGS) entry which is preliminary data.</text>
</comment>
<evidence type="ECO:0000256" key="2">
    <source>
        <dbReference type="ARBA" id="ARBA00022692"/>
    </source>
</evidence>
<evidence type="ECO:0000256" key="4">
    <source>
        <dbReference type="ARBA" id="ARBA00023136"/>
    </source>
</evidence>
<sequence length="341" mass="36782">MGCFVYLVFGSSKDITVGPTAIMALLVQKYVIKLGEDLAVLMCFLSGAVITVMGVLHLGFLVGFISMPVICGFSNAAAIIIATSQLGTLLGIKGRSESFIDAISKVINHIDEIQLWDTVLGVCSMVVLVLLKKLPGKKSGSPFEKFMWLMSLARNAIVVMVGTIIAYALFSYEIKPFQITGNITEGLPSFSLPPFTVTHGNHTYTFMMLIEEFGSSTLSIPLIAILESIAIAKTFAKGKTLDANQEMLALGLCNIFGSFVRSMPVTGSFTRTAVNNASGVKTPMGGVITGTLVLLACGLLTSTFKFIPKATLAAVIIIAMFYMFEINTFTVLWRTKSKTRY</sequence>
<evidence type="ECO:0000313" key="7">
    <source>
        <dbReference type="EMBL" id="KMQ92876.1"/>
    </source>
</evidence>
<reference evidence="7 8" key="1">
    <citation type="submission" date="2015-04" db="EMBL/GenBank/DDBJ databases">
        <title>Lasius niger genome sequencing.</title>
        <authorList>
            <person name="Konorov E.A."/>
            <person name="Nikitin M.A."/>
            <person name="Kirill M.V."/>
            <person name="Chang P."/>
        </authorList>
    </citation>
    <scope>NUCLEOTIDE SEQUENCE [LARGE SCALE GENOMIC DNA]</scope>
    <source>
        <tissue evidence="7">Whole</tissue>
    </source>
</reference>
<dbReference type="PANTHER" id="PTHR11814">
    <property type="entry name" value="SULFATE TRANSPORTER"/>
    <property type="match status" value="1"/>
</dbReference>
<keyword evidence="3 5" id="KW-1133">Transmembrane helix</keyword>
<evidence type="ECO:0000313" key="8">
    <source>
        <dbReference type="Proteomes" id="UP000036403"/>
    </source>
</evidence>
<gene>
    <name evidence="7" type="ORF">RF55_7084</name>
</gene>
<dbReference type="InterPro" id="IPR001902">
    <property type="entry name" value="SLC26A/SulP_fam"/>
</dbReference>
<evidence type="ECO:0000256" key="1">
    <source>
        <dbReference type="ARBA" id="ARBA00004141"/>
    </source>
</evidence>
<dbReference type="GO" id="GO:0055085">
    <property type="term" value="P:transmembrane transport"/>
    <property type="evidence" value="ECO:0007669"/>
    <property type="project" value="InterPro"/>
</dbReference>
<dbReference type="EMBL" id="LBMM01004038">
    <property type="protein sequence ID" value="KMQ92876.1"/>
    <property type="molecule type" value="Genomic_DNA"/>
</dbReference>
<dbReference type="AlphaFoldDB" id="A0A0J7KRF3"/>
<dbReference type="InterPro" id="IPR011547">
    <property type="entry name" value="SLC26A/SulP_dom"/>
</dbReference>
<feature type="transmembrane region" description="Helical" evidence="5">
    <location>
        <begin position="113"/>
        <end position="131"/>
    </location>
</feature>
<dbReference type="Pfam" id="PF00916">
    <property type="entry name" value="Sulfate_transp"/>
    <property type="match status" value="1"/>
</dbReference>
<dbReference type="GO" id="GO:0016020">
    <property type="term" value="C:membrane"/>
    <property type="evidence" value="ECO:0007669"/>
    <property type="project" value="UniProtKB-SubCell"/>
</dbReference>
<feature type="domain" description="SLC26A/SulP transporter" evidence="6">
    <location>
        <begin position="2"/>
        <end position="336"/>
    </location>
</feature>
<evidence type="ECO:0000256" key="3">
    <source>
        <dbReference type="ARBA" id="ARBA00022989"/>
    </source>
</evidence>
<keyword evidence="2 5" id="KW-0812">Transmembrane</keyword>
<comment type="subcellular location">
    <subcellularLocation>
        <location evidence="1">Membrane</location>
        <topology evidence="1">Multi-pass membrane protein</topology>
    </subcellularLocation>
</comment>